<dbReference type="GO" id="GO:0003677">
    <property type="term" value="F:DNA binding"/>
    <property type="evidence" value="ECO:0007669"/>
    <property type="project" value="UniProtKB-KW"/>
</dbReference>
<protein>
    <submittedName>
        <fullName evidence="6">HTH-type transcriptional activator nahR</fullName>
    </submittedName>
</protein>
<evidence type="ECO:0000256" key="1">
    <source>
        <dbReference type="ARBA" id="ARBA00009437"/>
    </source>
</evidence>
<dbReference type="InterPro" id="IPR000847">
    <property type="entry name" value="LysR_HTH_N"/>
</dbReference>
<evidence type="ECO:0000313" key="6">
    <source>
        <dbReference type="EMBL" id="CZX08891.1"/>
    </source>
</evidence>
<dbReference type="PANTHER" id="PTHR30118:SF15">
    <property type="entry name" value="TRANSCRIPTIONAL REGULATORY PROTEIN"/>
    <property type="match status" value="1"/>
</dbReference>
<reference evidence="6 7" key="1">
    <citation type="submission" date="2016-03" db="EMBL/GenBank/DDBJ databases">
        <authorList>
            <consortium name="Pathogen Informatics"/>
        </authorList>
    </citation>
    <scope>NUCLEOTIDE SEQUENCE [LARGE SCALE GENOMIC DNA]</scope>
    <source>
        <strain evidence="7">e1527</strain>
    </source>
</reference>
<dbReference type="InterPro" id="IPR005119">
    <property type="entry name" value="LysR_subst-bd"/>
</dbReference>
<dbReference type="PROSITE" id="PS50931">
    <property type="entry name" value="HTH_LYSR"/>
    <property type="match status" value="1"/>
</dbReference>
<dbReference type="PANTHER" id="PTHR30118">
    <property type="entry name" value="HTH-TYPE TRANSCRIPTIONAL REGULATOR LEUO-RELATED"/>
    <property type="match status" value="1"/>
</dbReference>
<comment type="caution">
    <text evidence="6">The sequence shown here is derived from an EMBL/GenBank/DDBJ whole genome shotgun (WGS) entry which is preliminary data.</text>
</comment>
<evidence type="ECO:0000256" key="3">
    <source>
        <dbReference type="ARBA" id="ARBA00023125"/>
    </source>
</evidence>
<dbReference type="Gene3D" id="1.10.10.10">
    <property type="entry name" value="Winged helix-like DNA-binding domain superfamily/Winged helix DNA-binding domain"/>
    <property type="match status" value="1"/>
</dbReference>
<proteinExistence type="inferred from homology"/>
<dbReference type="PRINTS" id="PR00039">
    <property type="entry name" value="HTHLYSR"/>
</dbReference>
<dbReference type="InterPro" id="IPR050389">
    <property type="entry name" value="LysR-type_TF"/>
</dbReference>
<comment type="similarity">
    <text evidence="1">Belongs to the LysR transcriptional regulatory family.</text>
</comment>
<dbReference type="GO" id="GO:0003700">
    <property type="term" value="F:DNA-binding transcription factor activity"/>
    <property type="evidence" value="ECO:0007669"/>
    <property type="project" value="InterPro"/>
</dbReference>
<keyword evidence="4" id="KW-0804">Transcription</keyword>
<dbReference type="Gene3D" id="3.40.190.10">
    <property type="entry name" value="Periplasmic binding protein-like II"/>
    <property type="match status" value="2"/>
</dbReference>
<dbReference type="InterPro" id="IPR037402">
    <property type="entry name" value="YidZ_PBP2"/>
</dbReference>
<accession>A0A822WKP9</accession>
<evidence type="ECO:0000313" key="7">
    <source>
        <dbReference type="Proteomes" id="UP000076063"/>
    </source>
</evidence>
<dbReference type="InterPro" id="IPR036390">
    <property type="entry name" value="WH_DNA-bd_sf"/>
</dbReference>
<dbReference type="SUPFAM" id="SSF46785">
    <property type="entry name" value="Winged helix' DNA-binding domain"/>
    <property type="match status" value="1"/>
</dbReference>
<feature type="domain" description="HTH lysR-type" evidence="5">
    <location>
        <begin position="26"/>
        <end position="85"/>
    </location>
</feature>
<dbReference type="CDD" id="cd08417">
    <property type="entry name" value="PBP2_Nitroaromatics_like"/>
    <property type="match status" value="1"/>
</dbReference>
<evidence type="ECO:0000256" key="4">
    <source>
        <dbReference type="ARBA" id="ARBA00023163"/>
    </source>
</evidence>
<dbReference type="InterPro" id="IPR036388">
    <property type="entry name" value="WH-like_DNA-bd_sf"/>
</dbReference>
<name>A0A822WKP9_9ENTR</name>
<gene>
    <name evidence="6" type="primary">nahR</name>
    <name evidence="6" type="ORF">SAMEA2273372_00603</name>
</gene>
<evidence type="ECO:0000256" key="2">
    <source>
        <dbReference type="ARBA" id="ARBA00023015"/>
    </source>
</evidence>
<keyword evidence="3" id="KW-0238">DNA-binding</keyword>
<dbReference type="Pfam" id="PF03466">
    <property type="entry name" value="LysR_substrate"/>
    <property type="match status" value="1"/>
</dbReference>
<dbReference type="Proteomes" id="UP000076063">
    <property type="component" value="Unassembled WGS sequence"/>
</dbReference>
<sequence>MPGSLLPIPTGTPAARSRVMSRISDMDIDLLLALDALLQDRNITHAATRLGISQPALSARLARLRTLFGEPLFIPSPHGRGVLPTPRAEALRPQVESVLRGIRAMFAPTAFEAHTSSRTFVIALHENPALMLGTALLNQVSTDAPGIRLRFALPEMVDLPQQLENGDVDIYIGVSAGAHDGWVRRKLLDDAFATAQRKAHPRGTGPLDLESYCALSHLVVSSAGDPFTGFVDQTLAGLGYQRHVAMSTQSYAMAPALVAGTDLVCTLPERMLKQFASTLDIFPPPLPLQPITINMYWHPKNSQDPANAWLRGQLLRAAGRQV</sequence>
<dbReference type="Pfam" id="PF00126">
    <property type="entry name" value="HTH_1"/>
    <property type="match status" value="1"/>
</dbReference>
<evidence type="ECO:0000259" key="5">
    <source>
        <dbReference type="PROSITE" id="PS50931"/>
    </source>
</evidence>
<dbReference type="SUPFAM" id="SSF53850">
    <property type="entry name" value="Periplasmic binding protein-like II"/>
    <property type="match status" value="1"/>
</dbReference>
<organism evidence="6 7">
    <name type="scientific">Enterobacter bugandensis</name>
    <dbReference type="NCBI Taxonomy" id="881260"/>
    <lineage>
        <taxon>Bacteria</taxon>
        <taxon>Pseudomonadati</taxon>
        <taxon>Pseudomonadota</taxon>
        <taxon>Gammaproteobacteria</taxon>
        <taxon>Enterobacterales</taxon>
        <taxon>Enterobacteriaceae</taxon>
        <taxon>Enterobacter</taxon>
    </lineage>
</organism>
<dbReference type="AlphaFoldDB" id="A0A822WKP9"/>
<keyword evidence="2" id="KW-0805">Transcription regulation</keyword>
<dbReference type="EMBL" id="FJZI01000001">
    <property type="protein sequence ID" value="CZX08891.1"/>
    <property type="molecule type" value="Genomic_DNA"/>
</dbReference>